<evidence type="ECO:0000259" key="2">
    <source>
        <dbReference type="Pfam" id="PF02543"/>
    </source>
</evidence>
<comment type="similarity">
    <text evidence="1">Belongs to the NodU/CmcH family.</text>
</comment>
<dbReference type="Pfam" id="PF02543">
    <property type="entry name" value="Carbam_trans_N"/>
    <property type="match status" value="2"/>
</dbReference>
<organism evidence="4 5">
    <name type="scientific">Streptomyces noursei</name>
    <name type="common">Streptomyces albulus</name>
    <dbReference type="NCBI Taxonomy" id="1971"/>
    <lineage>
        <taxon>Bacteria</taxon>
        <taxon>Bacillati</taxon>
        <taxon>Actinomycetota</taxon>
        <taxon>Actinomycetes</taxon>
        <taxon>Kitasatosporales</taxon>
        <taxon>Streptomycetaceae</taxon>
        <taxon>Streptomyces</taxon>
    </lineage>
</organism>
<dbReference type="InterPro" id="IPR051338">
    <property type="entry name" value="NodU/CmcH_Carbamoyltrnsfr"/>
</dbReference>
<feature type="domain" description="Carbamoyltransferase" evidence="2">
    <location>
        <begin position="91"/>
        <end position="347"/>
    </location>
</feature>
<protein>
    <submittedName>
        <fullName evidence="4">Carbamoyltransferase</fullName>
    </submittedName>
</protein>
<dbReference type="Proteomes" id="UP000236047">
    <property type="component" value="Unassembled WGS sequence"/>
</dbReference>
<reference evidence="5" key="1">
    <citation type="submission" date="2015-09" db="EMBL/GenBank/DDBJ databases">
        <authorList>
            <person name="Graham D.E."/>
            <person name="Mahan K.M."/>
            <person name="Klingeman D.M."/>
            <person name="Fida T."/>
            <person name="Giannone R.J."/>
            <person name="Hettich R.L."/>
            <person name="Parry R.J."/>
            <person name="Spain J.C."/>
        </authorList>
    </citation>
    <scope>NUCLEOTIDE SEQUENCE [LARGE SCALE GENOMIC DNA]</scope>
    <source>
        <strain evidence="5">JCM 4701</strain>
    </source>
</reference>
<comment type="caution">
    <text evidence="4">The sequence shown here is derived from an EMBL/GenBank/DDBJ whole genome shotgun (WGS) entry which is preliminary data.</text>
</comment>
<evidence type="ECO:0000256" key="1">
    <source>
        <dbReference type="ARBA" id="ARBA00006129"/>
    </source>
</evidence>
<accession>A0A2N8P9Q7</accession>
<dbReference type="PANTHER" id="PTHR34847">
    <property type="entry name" value="NODULATION PROTEIN U"/>
    <property type="match status" value="1"/>
</dbReference>
<keyword evidence="4" id="KW-0808">Transferase</keyword>
<proteinExistence type="inferred from homology"/>
<dbReference type="Gene3D" id="3.30.420.40">
    <property type="match status" value="2"/>
</dbReference>
<dbReference type="CDD" id="cd24098">
    <property type="entry name" value="ASKHA_NBD_TobZ_N"/>
    <property type="match status" value="1"/>
</dbReference>
<dbReference type="InterPro" id="IPR003696">
    <property type="entry name" value="Carbtransf_dom"/>
</dbReference>
<dbReference type="PANTHER" id="PTHR34847:SF1">
    <property type="entry name" value="NODULATION PROTEIN U"/>
    <property type="match status" value="1"/>
</dbReference>
<dbReference type="Pfam" id="PF16861">
    <property type="entry name" value="Carbam_trans_C"/>
    <property type="match status" value="1"/>
</dbReference>
<dbReference type="SUPFAM" id="SSF53067">
    <property type="entry name" value="Actin-like ATPase domain"/>
    <property type="match status" value="1"/>
</dbReference>
<dbReference type="InterPro" id="IPR038152">
    <property type="entry name" value="Carbam_trans_C_sf"/>
</dbReference>
<feature type="domain" description="Carbamoyltransferase" evidence="2">
    <location>
        <begin position="4"/>
        <end position="83"/>
    </location>
</feature>
<name>A0A2N8P9Q7_STRNR</name>
<sequence>MYVMGLNLGHDRSACIVKDGEIVVAVEEERLDRSKHSPGFLVHGYGGRLELSEYLTRVLPMKSINYCLEAVGLSIDDLDLVVGNKSIYDNALKRMLLEFPIRDKSKLRILPAPSHHLAHAYSAYFASPFDDAAVLVVDGVGSLTEDGTGFEKHTIFDAQGRSMERVYSDSFPKDYSEVGIGLFYSFFSSKLSFVTRYGHPTFGDFGCGGYPEAGKTMGLAPYGQHRPDWPQLLHLDAGKVNARTADLEDAWRRWLKEDGEGFDSSERGSWDHPFAKDVARKVQEETEEALLYLARHARKITGRRRLCFTGGVALNSVANERIANESGFDEVYFFGPSGDDGVAIGSAYYGYYALAGGEKRHHVKSASMGRAYGQDAIDEAVREAGGAVEARQAEVSEVARLIASHHTVGWFQTGSEIGPRALGHRSIVADPRHPEMRDYLNDVVKHRELFRPFAPSVLAERVSDWFESDRESPFMLLVPHVRQDKEKVIPAVCHVDGTARVQTVHQETNSAYHALISAFADITGVPLVLNTSYNDAGEPIVETPADAIRTFLNTEIDYLYLGNTLLSKPGRSLPDSHPSRRPVEVSK</sequence>
<dbReference type="AlphaFoldDB" id="A0A2N8P9Q7"/>
<evidence type="ECO:0000313" key="5">
    <source>
        <dbReference type="Proteomes" id="UP000236047"/>
    </source>
</evidence>
<evidence type="ECO:0000313" key="4">
    <source>
        <dbReference type="EMBL" id="PNE37767.1"/>
    </source>
</evidence>
<dbReference type="EMBL" id="LJSN01000003">
    <property type="protein sequence ID" value="PNE37767.1"/>
    <property type="molecule type" value="Genomic_DNA"/>
</dbReference>
<dbReference type="Gene3D" id="3.90.870.20">
    <property type="entry name" value="Carbamoyltransferase, C-terminal domain"/>
    <property type="match status" value="1"/>
</dbReference>
<dbReference type="GO" id="GO:0016740">
    <property type="term" value="F:transferase activity"/>
    <property type="evidence" value="ECO:0007669"/>
    <property type="project" value="UniProtKB-KW"/>
</dbReference>
<feature type="domain" description="Carbamoyltransferase C-terminal" evidence="3">
    <location>
        <begin position="399"/>
        <end position="568"/>
    </location>
</feature>
<keyword evidence="5" id="KW-1185">Reference proteome</keyword>
<evidence type="ECO:0000259" key="3">
    <source>
        <dbReference type="Pfam" id="PF16861"/>
    </source>
</evidence>
<dbReference type="InterPro" id="IPR031730">
    <property type="entry name" value="Carbam_trans_C"/>
</dbReference>
<gene>
    <name evidence="4" type="ORF">AOB60_26415</name>
</gene>
<dbReference type="InterPro" id="IPR043129">
    <property type="entry name" value="ATPase_NBD"/>
</dbReference>